<dbReference type="OrthoDB" id="9794225at2"/>
<keyword evidence="2 5" id="KW-0812">Transmembrane</keyword>
<dbReference type="Pfam" id="PF01699">
    <property type="entry name" value="Na_Ca_ex"/>
    <property type="match status" value="2"/>
</dbReference>
<keyword evidence="4 5" id="KW-0472">Membrane</keyword>
<dbReference type="PANTHER" id="PTHR10846">
    <property type="entry name" value="SODIUM/POTASSIUM/CALCIUM EXCHANGER"/>
    <property type="match status" value="1"/>
</dbReference>
<dbReference type="GO" id="GO:0005262">
    <property type="term" value="F:calcium channel activity"/>
    <property type="evidence" value="ECO:0007669"/>
    <property type="project" value="TreeGrafter"/>
</dbReference>
<feature type="transmembrane region" description="Helical" evidence="5">
    <location>
        <begin position="242"/>
        <end position="263"/>
    </location>
</feature>
<evidence type="ECO:0000256" key="4">
    <source>
        <dbReference type="ARBA" id="ARBA00023136"/>
    </source>
</evidence>
<dbReference type="InterPro" id="IPR004481">
    <property type="entry name" value="K/Na/Ca-exchanger"/>
</dbReference>
<evidence type="ECO:0000256" key="5">
    <source>
        <dbReference type="SAM" id="Phobius"/>
    </source>
</evidence>
<sequence>MYNLFMLIISFAALLWSANHVVTGASGIAYNYRLPPLLIGFTLVALGTSAPEIMIAVNATLEGLPDIAIGNAIGTNIANIGLVLGITALIKPLTLQSSLLSREYPLLFLVMLFTYSLMLDGYLGIVDSCLFLLACVAMLSYLLLTSRQSLVAARVNQAFQQAWFRKRSIRLHTLSFVLGIIILPLSAHYLIEASAGLAHRLGMSDLIIGLTLVAFGSSLPELVTSIIAALRGADDLAVGNILGSNLFNLLTVMIFPGMIHPAVISHAVLWRDVPVMFGATLILLWGSYRNKRKLARWHGVLLIMVYFSYIISLLISASH</sequence>
<evidence type="ECO:0000256" key="2">
    <source>
        <dbReference type="ARBA" id="ARBA00022692"/>
    </source>
</evidence>
<keyword evidence="3 5" id="KW-1133">Transmembrane helix</keyword>
<feature type="transmembrane region" description="Helical" evidence="5">
    <location>
        <begin position="206"/>
        <end position="230"/>
    </location>
</feature>
<feature type="transmembrane region" description="Helical" evidence="5">
    <location>
        <begin position="67"/>
        <end position="90"/>
    </location>
</feature>
<proteinExistence type="predicted"/>
<dbReference type="Proteomes" id="UP000054773">
    <property type="component" value="Unassembled WGS sequence"/>
</dbReference>
<evidence type="ECO:0000256" key="3">
    <source>
        <dbReference type="ARBA" id="ARBA00022989"/>
    </source>
</evidence>
<evidence type="ECO:0000259" key="6">
    <source>
        <dbReference type="Pfam" id="PF01699"/>
    </source>
</evidence>
<dbReference type="InterPro" id="IPR004837">
    <property type="entry name" value="NaCa_Exmemb"/>
</dbReference>
<feature type="domain" description="Sodium/calcium exchanger membrane region" evidence="6">
    <location>
        <begin position="173"/>
        <end position="312"/>
    </location>
</feature>
<dbReference type="EMBL" id="LNYA01000013">
    <property type="protein sequence ID" value="KTC98873.1"/>
    <property type="molecule type" value="Genomic_DNA"/>
</dbReference>
<feature type="transmembrane region" description="Helical" evidence="5">
    <location>
        <begin position="300"/>
        <end position="318"/>
    </location>
</feature>
<name>A0A0W0TTD2_LEGER</name>
<feature type="transmembrane region" description="Helical" evidence="5">
    <location>
        <begin position="125"/>
        <end position="144"/>
    </location>
</feature>
<dbReference type="PANTHER" id="PTHR10846:SF8">
    <property type="entry name" value="INNER MEMBRANE PROTEIN YRBG"/>
    <property type="match status" value="1"/>
</dbReference>
<dbReference type="GO" id="GO:0005886">
    <property type="term" value="C:plasma membrane"/>
    <property type="evidence" value="ECO:0007669"/>
    <property type="project" value="TreeGrafter"/>
</dbReference>
<organism evidence="7 8">
    <name type="scientific">Legionella erythra</name>
    <dbReference type="NCBI Taxonomy" id="448"/>
    <lineage>
        <taxon>Bacteria</taxon>
        <taxon>Pseudomonadati</taxon>
        <taxon>Pseudomonadota</taxon>
        <taxon>Gammaproteobacteria</taxon>
        <taxon>Legionellales</taxon>
        <taxon>Legionellaceae</taxon>
        <taxon>Legionella</taxon>
    </lineage>
</organism>
<feature type="transmembrane region" description="Helical" evidence="5">
    <location>
        <begin position="269"/>
        <end position="288"/>
    </location>
</feature>
<keyword evidence="8" id="KW-1185">Reference proteome</keyword>
<dbReference type="NCBIfam" id="TIGR00367">
    <property type="entry name" value="calcium/sodium antiporter"/>
    <property type="match status" value="1"/>
</dbReference>
<comment type="subcellular location">
    <subcellularLocation>
        <location evidence="1">Membrane</location>
        <topology evidence="1">Multi-pass membrane protein</topology>
    </subcellularLocation>
</comment>
<evidence type="ECO:0000313" key="8">
    <source>
        <dbReference type="Proteomes" id="UP000054773"/>
    </source>
</evidence>
<protein>
    <submittedName>
        <fullName evidence="7">Na/Ca antiporter</fullName>
    </submittedName>
</protein>
<evidence type="ECO:0000313" key="7">
    <source>
        <dbReference type="EMBL" id="KTC98873.1"/>
    </source>
</evidence>
<dbReference type="AlphaFoldDB" id="A0A0W0TTD2"/>
<dbReference type="RefSeq" id="WP_058525892.1">
    <property type="nucleotide sequence ID" value="NZ_CAAAHY010000067.1"/>
</dbReference>
<comment type="caution">
    <text evidence="7">The sequence shown here is derived from an EMBL/GenBank/DDBJ whole genome shotgun (WGS) entry which is preliminary data.</text>
</comment>
<dbReference type="GO" id="GO:0006874">
    <property type="term" value="P:intracellular calcium ion homeostasis"/>
    <property type="evidence" value="ECO:0007669"/>
    <property type="project" value="TreeGrafter"/>
</dbReference>
<feature type="transmembrane region" description="Helical" evidence="5">
    <location>
        <begin position="171"/>
        <end position="191"/>
    </location>
</feature>
<dbReference type="Gene3D" id="1.20.1420.30">
    <property type="entry name" value="NCX, central ion-binding region"/>
    <property type="match status" value="1"/>
</dbReference>
<dbReference type="InterPro" id="IPR044880">
    <property type="entry name" value="NCX_ion-bd_dom_sf"/>
</dbReference>
<evidence type="ECO:0000256" key="1">
    <source>
        <dbReference type="ARBA" id="ARBA00004141"/>
    </source>
</evidence>
<gene>
    <name evidence="7" type="ORF">Lery_0717</name>
</gene>
<accession>A0A0W0TTD2</accession>
<reference evidence="7 8" key="1">
    <citation type="submission" date="2015-11" db="EMBL/GenBank/DDBJ databases">
        <title>Genomic analysis of 38 Legionella species identifies large and diverse effector repertoires.</title>
        <authorList>
            <person name="Burstein D."/>
            <person name="Amaro F."/>
            <person name="Zusman T."/>
            <person name="Lifshitz Z."/>
            <person name="Cohen O."/>
            <person name="Gilbert J.A."/>
            <person name="Pupko T."/>
            <person name="Shuman H.A."/>
            <person name="Segal G."/>
        </authorList>
    </citation>
    <scope>NUCLEOTIDE SEQUENCE [LARGE SCALE GENOMIC DNA]</scope>
    <source>
        <strain evidence="7 8">SE-32A-C8</strain>
    </source>
</reference>
<dbReference type="PATRIC" id="fig|448.7.peg.749"/>
<dbReference type="STRING" id="448.Lery_0717"/>
<dbReference type="GO" id="GO:0008273">
    <property type="term" value="F:calcium, potassium:sodium antiporter activity"/>
    <property type="evidence" value="ECO:0007669"/>
    <property type="project" value="TreeGrafter"/>
</dbReference>
<feature type="domain" description="Sodium/calcium exchanger membrane region" evidence="6">
    <location>
        <begin position="4"/>
        <end position="140"/>
    </location>
</feature>